<feature type="transmembrane region" description="Helical" evidence="7">
    <location>
        <begin position="411"/>
        <end position="438"/>
    </location>
</feature>
<evidence type="ECO:0000256" key="3">
    <source>
        <dbReference type="ARBA" id="ARBA00022692"/>
    </source>
</evidence>
<dbReference type="Pfam" id="PF13515">
    <property type="entry name" value="FUSC_2"/>
    <property type="match status" value="1"/>
</dbReference>
<evidence type="ECO:0000256" key="6">
    <source>
        <dbReference type="ARBA" id="ARBA00043993"/>
    </source>
</evidence>
<gene>
    <name evidence="9" type="ORF">IAD17_02785</name>
</gene>
<keyword evidence="2" id="KW-1003">Cell membrane</keyword>
<feature type="transmembrane region" description="Helical" evidence="7">
    <location>
        <begin position="474"/>
        <end position="496"/>
    </location>
</feature>
<sequence length="671" mass="75787">MADDQGKQKQQAASAARPPLTHVLAKLLRKTLPASAFFMVLFWTISGLFGIAHVIPALCYTALFNSRLHAYNSPAQYAHFFGMSILTLVAARIATLNIPLCIVTNIAMPFVFLYMRSSQFTPMRYYRYLMLFVFLQLKPQLLDNFWKELMVIGTCCIALTVALIIAGRVLHTSDQCTARLHVLINQLADTLEHLSNKASSNAPQDEFLQLHADFVKLTDNARKNAGVNPRMRVVLDMYAMLAERTAYLVGQFKWDENKTSSYAADLHKLAELTRKASYSTKSVQRSEAITHAEALLSEAHTIQDEDFRRFFCSYLHMILLVLREPNQHTNRLWRMSPRLRIRVASFYKHPSISSFELSFSVRCAIVLTVGFTISLAFPISHLYWFPINAFLLTQPYPAESMRRMRTRTLGTVLGCLFVHMLSTLSLPLWAVLAVCMILVMGRYASTQGKIPMAFFGSSYALSIVSLSTGERYAIFMRLVCLIAAVIFVFIVTRLIVPTSDRALFRANLDELFTLIESYWALLRASLHTNINAVTSSEAIWHMHTVHAQADSYVNALPQSTSEGKNYHDAAQHVLACQRKLTVGLEQLNYFIRLDGASKQEYPTLEQFMTIAEACSNPFVADKRLETAENLVGKLQEEELRALLNQYLTRAKSLATALDHLNETASACLKAR</sequence>
<evidence type="ECO:0000256" key="7">
    <source>
        <dbReference type="SAM" id="Phobius"/>
    </source>
</evidence>
<evidence type="ECO:0000313" key="9">
    <source>
        <dbReference type="EMBL" id="HIU23831.1"/>
    </source>
</evidence>
<keyword evidence="5 7" id="KW-0472">Membrane</keyword>
<feature type="domain" description="Integral membrane bound transporter" evidence="8">
    <location>
        <begin position="371"/>
        <end position="491"/>
    </location>
</feature>
<comment type="similarity">
    <text evidence="6">Belongs to the YccS/YhfK family.</text>
</comment>
<evidence type="ECO:0000256" key="2">
    <source>
        <dbReference type="ARBA" id="ARBA00022475"/>
    </source>
</evidence>
<reference evidence="9" key="2">
    <citation type="journal article" date="2021" name="PeerJ">
        <title>Extensive microbial diversity within the chicken gut microbiome revealed by metagenomics and culture.</title>
        <authorList>
            <person name="Gilroy R."/>
            <person name="Ravi A."/>
            <person name="Getino M."/>
            <person name="Pursley I."/>
            <person name="Horton D.L."/>
            <person name="Alikhan N.F."/>
            <person name="Baker D."/>
            <person name="Gharbi K."/>
            <person name="Hall N."/>
            <person name="Watson M."/>
            <person name="Adriaenssens E.M."/>
            <person name="Foster-Nyarko E."/>
            <person name="Jarju S."/>
            <person name="Secka A."/>
            <person name="Antonio M."/>
            <person name="Oren A."/>
            <person name="Chaudhuri R.R."/>
            <person name="La Ragione R."/>
            <person name="Hildebrand F."/>
            <person name="Pallen M.J."/>
        </authorList>
    </citation>
    <scope>NUCLEOTIDE SEQUENCE</scope>
    <source>
        <strain evidence="9">ChiHjej12B11-29160</strain>
    </source>
</reference>
<dbReference type="Proteomes" id="UP000824078">
    <property type="component" value="Unassembled WGS sequence"/>
</dbReference>
<evidence type="ECO:0000256" key="5">
    <source>
        <dbReference type="ARBA" id="ARBA00023136"/>
    </source>
</evidence>
<comment type="caution">
    <text evidence="9">The sequence shown here is derived from an EMBL/GenBank/DDBJ whole genome shotgun (WGS) entry which is preliminary data.</text>
</comment>
<feature type="transmembrane region" description="Helical" evidence="7">
    <location>
        <begin position="36"/>
        <end position="63"/>
    </location>
</feature>
<keyword evidence="3 7" id="KW-0812">Transmembrane</keyword>
<dbReference type="AlphaFoldDB" id="A0A9D1HWG3"/>
<dbReference type="PANTHER" id="PTHR30509:SF9">
    <property type="entry name" value="MULTIDRUG RESISTANCE PROTEIN MDTO"/>
    <property type="match status" value="1"/>
</dbReference>
<feature type="transmembrane region" description="Helical" evidence="7">
    <location>
        <begin position="450"/>
        <end position="468"/>
    </location>
</feature>
<evidence type="ECO:0000256" key="1">
    <source>
        <dbReference type="ARBA" id="ARBA00004651"/>
    </source>
</evidence>
<name>A0A9D1HWG3_9ACTN</name>
<evidence type="ECO:0000259" key="8">
    <source>
        <dbReference type="Pfam" id="PF13515"/>
    </source>
</evidence>
<dbReference type="InterPro" id="IPR049453">
    <property type="entry name" value="Memb_transporter_dom"/>
</dbReference>
<evidence type="ECO:0000313" key="10">
    <source>
        <dbReference type="Proteomes" id="UP000824078"/>
    </source>
</evidence>
<feature type="transmembrane region" description="Helical" evidence="7">
    <location>
        <begin position="83"/>
        <end position="113"/>
    </location>
</feature>
<accession>A0A9D1HWG3</accession>
<dbReference type="PANTHER" id="PTHR30509">
    <property type="entry name" value="P-HYDROXYBENZOIC ACID EFFLUX PUMP SUBUNIT-RELATED"/>
    <property type="match status" value="1"/>
</dbReference>
<reference evidence="9" key="1">
    <citation type="submission" date="2020-10" db="EMBL/GenBank/DDBJ databases">
        <authorList>
            <person name="Gilroy R."/>
        </authorList>
    </citation>
    <scope>NUCLEOTIDE SEQUENCE</scope>
    <source>
        <strain evidence="9">ChiHjej12B11-29160</strain>
    </source>
</reference>
<keyword evidence="4 7" id="KW-1133">Transmembrane helix</keyword>
<proteinExistence type="inferred from homology"/>
<feature type="transmembrane region" description="Helical" evidence="7">
    <location>
        <begin position="363"/>
        <end position="385"/>
    </location>
</feature>
<protein>
    <submittedName>
        <fullName evidence="9">FUSC family protein</fullName>
    </submittedName>
</protein>
<feature type="transmembrane region" description="Helical" evidence="7">
    <location>
        <begin position="148"/>
        <end position="170"/>
    </location>
</feature>
<organism evidence="9 10">
    <name type="scientific">Candidatus Coprovicinus avistercoris</name>
    <dbReference type="NCBI Taxonomy" id="2840754"/>
    <lineage>
        <taxon>Bacteria</taxon>
        <taxon>Bacillati</taxon>
        <taxon>Actinomycetota</taxon>
        <taxon>Coriobacteriia</taxon>
        <taxon>Coriobacteriales</taxon>
        <taxon>Coriobacteriaceae</taxon>
        <taxon>Coriobacteriaceae incertae sedis</taxon>
        <taxon>Candidatus Coprovicinus</taxon>
    </lineage>
</organism>
<dbReference type="GO" id="GO:0005886">
    <property type="term" value="C:plasma membrane"/>
    <property type="evidence" value="ECO:0007669"/>
    <property type="project" value="UniProtKB-SubCell"/>
</dbReference>
<comment type="subcellular location">
    <subcellularLocation>
        <location evidence="1">Cell membrane</location>
        <topology evidence="1">Multi-pass membrane protein</topology>
    </subcellularLocation>
</comment>
<evidence type="ECO:0000256" key="4">
    <source>
        <dbReference type="ARBA" id="ARBA00022989"/>
    </source>
</evidence>
<dbReference type="EMBL" id="DVMQ01000010">
    <property type="protein sequence ID" value="HIU23831.1"/>
    <property type="molecule type" value="Genomic_DNA"/>
</dbReference>